<dbReference type="InterPro" id="IPR043128">
    <property type="entry name" value="Rev_trsase/Diguanyl_cyclase"/>
</dbReference>
<reference evidence="2 3" key="1">
    <citation type="submission" date="2016-02" db="EMBL/GenBank/DDBJ databases">
        <title>Draft Genome for Tepidibacillus decaturensis nov. sp. Strain Z9, an Anaerobic, Moderately Thermophilic and Heterotrophic Bacterium from Deep Subsurface of the Illinois Basin, USA.</title>
        <authorList>
            <person name="Dong Y."/>
            <person name="Chang J.Y."/>
            <person name="Sanford R."/>
            <person name="Fouke B.W."/>
        </authorList>
    </citation>
    <scope>NUCLEOTIDE SEQUENCE [LARGE SCALE GENOMIC DNA]</scope>
    <source>
        <strain evidence="2 3">Z9</strain>
    </source>
</reference>
<evidence type="ECO:0000259" key="1">
    <source>
        <dbReference type="PROSITE" id="PS50887"/>
    </source>
</evidence>
<dbReference type="STRING" id="1413211.U473_07995"/>
<comment type="caution">
    <text evidence="2">The sequence shown here is derived from an EMBL/GenBank/DDBJ whole genome shotgun (WGS) entry which is preliminary data.</text>
</comment>
<dbReference type="InterPro" id="IPR029787">
    <property type="entry name" value="Nucleotide_cyclase"/>
</dbReference>
<dbReference type="Gene3D" id="3.30.70.270">
    <property type="match status" value="1"/>
</dbReference>
<protein>
    <recommendedName>
        <fullName evidence="1">GGDEF domain-containing protein</fullName>
    </recommendedName>
</protein>
<dbReference type="RefSeq" id="WP_068725098.1">
    <property type="nucleotide sequence ID" value="NZ_LSKU01000001.1"/>
</dbReference>
<dbReference type="InterPro" id="IPR052163">
    <property type="entry name" value="DGC-Regulatory_Protein"/>
</dbReference>
<evidence type="ECO:0000313" key="2">
    <source>
        <dbReference type="EMBL" id="KXG43955.1"/>
    </source>
</evidence>
<dbReference type="PANTHER" id="PTHR46663:SF3">
    <property type="entry name" value="SLL0267 PROTEIN"/>
    <property type="match status" value="1"/>
</dbReference>
<dbReference type="OrthoDB" id="9759607at2"/>
<dbReference type="Proteomes" id="UP000070352">
    <property type="component" value="Unassembled WGS sequence"/>
</dbReference>
<dbReference type="PROSITE" id="PS50887">
    <property type="entry name" value="GGDEF"/>
    <property type="match status" value="1"/>
</dbReference>
<dbReference type="FunFam" id="3.30.70.270:FF:000001">
    <property type="entry name" value="Diguanylate cyclase domain protein"/>
    <property type="match status" value="1"/>
</dbReference>
<organism evidence="2 3">
    <name type="scientific">Tepidibacillus decaturensis</name>
    <dbReference type="NCBI Taxonomy" id="1413211"/>
    <lineage>
        <taxon>Bacteria</taxon>
        <taxon>Bacillati</taxon>
        <taxon>Bacillota</taxon>
        <taxon>Bacilli</taxon>
        <taxon>Bacillales</taxon>
        <taxon>Bacillaceae</taxon>
        <taxon>Tepidibacillus</taxon>
    </lineage>
</organism>
<sequence>MTEQKKVEKKINQLAFYDALTGLSNRYLLNKYLQYFIKRSEQQKMITALMFIDLDRFKLVNDTLGHNVGDLLLQQAAERLKNCIRQNDLVSHYGGDKFVVLLENIGRNEVTKIAERMLNEFKSPFLLMGHVTFVTPSIGISIYPYDGEDIETLIRSADIAMYLAKEDGKNTYRFYTTELSDKYYRKLQLENALRKGL</sequence>
<dbReference type="SMART" id="SM00267">
    <property type="entry name" value="GGDEF"/>
    <property type="match status" value="1"/>
</dbReference>
<keyword evidence="3" id="KW-1185">Reference proteome</keyword>
<accession>A0A135L4L9</accession>
<dbReference type="AlphaFoldDB" id="A0A135L4L9"/>
<dbReference type="NCBIfam" id="TIGR00254">
    <property type="entry name" value="GGDEF"/>
    <property type="match status" value="1"/>
</dbReference>
<feature type="domain" description="GGDEF" evidence="1">
    <location>
        <begin position="45"/>
        <end position="177"/>
    </location>
</feature>
<dbReference type="PANTHER" id="PTHR46663">
    <property type="entry name" value="DIGUANYLATE CYCLASE DGCT-RELATED"/>
    <property type="match status" value="1"/>
</dbReference>
<gene>
    <name evidence="2" type="ORF">U473_07995</name>
</gene>
<dbReference type="SUPFAM" id="SSF55073">
    <property type="entry name" value="Nucleotide cyclase"/>
    <property type="match status" value="1"/>
</dbReference>
<dbReference type="InterPro" id="IPR000160">
    <property type="entry name" value="GGDEF_dom"/>
</dbReference>
<proteinExistence type="predicted"/>
<dbReference type="Pfam" id="PF00990">
    <property type="entry name" value="GGDEF"/>
    <property type="match status" value="1"/>
</dbReference>
<evidence type="ECO:0000313" key="3">
    <source>
        <dbReference type="Proteomes" id="UP000070352"/>
    </source>
</evidence>
<name>A0A135L4L9_9BACI</name>
<dbReference type="EMBL" id="LSKU01000001">
    <property type="protein sequence ID" value="KXG43955.1"/>
    <property type="molecule type" value="Genomic_DNA"/>
</dbReference>
<dbReference type="CDD" id="cd01949">
    <property type="entry name" value="GGDEF"/>
    <property type="match status" value="1"/>
</dbReference>